<evidence type="ECO:0000313" key="2">
    <source>
        <dbReference type="EMBL" id="ASN81738.1"/>
    </source>
</evidence>
<feature type="signal peptide" evidence="1">
    <location>
        <begin position="1"/>
        <end position="18"/>
    </location>
</feature>
<protein>
    <recommendedName>
        <fullName evidence="4">WD40 repeat domain-containing protein</fullName>
    </recommendedName>
</protein>
<name>A0A221SYK4_9DEIO</name>
<evidence type="ECO:0008006" key="4">
    <source>
        <dbReference type="Google" id="ProtNLM"/>
    </source>
</evidence>
<evidence type="ECO:0000256" key="1">
    <source>
        <dbReference type="SAM" id="SignalP"/>
    </source>
</evidence>
<dbReference type="Proteomes" id="UP000259030">
    <property type="component" value="Chromosome"/>
</dbReference>
<dbReference type="KEGG" id="dfc:DFI_12720"/>
<keyword evidence="3" id="KW-1185">Reference proteome</keyword>
<keyword evidence="1" id="KW-0732">Signal</keyword>
<evidence type="ECO:0000313" key="3">
    <source>
        <dbReference type="Proteomes" id="UP000259030"/>
    </source>
</evidence>
<sequence>MSRILLASLMSTLVTAQAQTGFKPPIVSVYFHDWNMVRVQGPQGTDSYDYALAGMITRPASPQKPQKTLQWCWQALKFYGCQLQVVNKDVAPVFLFNSDVREMAYTPDGRWLLGMGNNTLRIWNADEVTGIPKTKVLGTLGVQQIEVSRRHVCITGRDRLNVIYTVLRWPELSVVRQQKVPEFRDASRTTRQGNTTTTQLRFERVNTFTPPSCS</sequence>
<feature type="chain" id="PRO_5011263987" description="WD40 repeat domain-containing protein" evidence="1">
    <location>
        <begin position="19"/>
        <end position="214"/>
    </location>
</feature>
<dbReference type="RefSeq" id="WP_027463832.1">
    <property type="nucleotide sequence ID" value="NZ_CP021081.1"/>
</dbReference>
<organism evidence="2 3">
    <name type="scientific">Deinococcus ficus</name>
    <dbReference type="NCBI Taxonomy" id="317577"/>
    <lineage>
        <taxon>Bacteria</taxon>
        <taxon>Thermotogati</taxon>
        <taxon>Deinococcota</taxon>
        <taxon>Deinococci</taxon>
        <taxon>Deinococcales</taxon>
        <taxon>Deinococcaceae</taxon>
        <taxon>Deinococcus</taxon>
    </lineage>
</organism>
<dbReference type="AlphaFoldDB" id="A0A221SYK4"/>
<dbReference type="EMBL" id="CP021081">
    <property type="protein sequence ID" value="ASN81738.1"/>
    <property type="molecule type" value="Genomic_DNA"/>
</dbReference>
<gene>
    <name evidence="2" type="ORF">DFI_12720</name>
</gene>
<accession>A0A221SYK4</accession>
<proteinExistence type="predicted"/>
<dbReference type="InterPro" id="IPR011044">
    <property type="entry name" value="Quino_amine_DH_bsu"/>
</dbReference>
<reference evidence="2 3" key="1">
    <citation type="submission" date="2017-05" db="EMBL/GenBank/DDBJ databases">
        <title>The complete genome sequence of Deinococcus ficus isolated from the rhizosphere of the Ficus religiosa L. in Taiwan.</title>
        <authorList>
            <person name="Wu K.-M."/>
            <person name="Liao T.-L."/>
            <person name="Liu Y.-M."/>
            <person name="Young C.-C."/>
            <person name="Tsai S.-F."/>
        </authorList>
    </citation>
    <scope>NUCLEOTIDE SEQUENCE [LARGE SCALE GENOMIC DNA]</scope>
    <source>
        <strain evidence="2 3">CC-FR2-10</strain>
    </source>
</reference>
<dbReference type="SUPFAM" id="SSF50969">
    <property type="entry name" value="YVTN repeat-like/Quinoprotein amine dehydrogenase"/>
    <property type="match status" value="1"/>
</dbReference>